<dbReference type="RefSeq" id="XP_066077938.1">
    <property type="nucleotide sequence ID" value="XM_066221841.1"/>
</dbReference>
<proteinExistence type="predicted"/>
<gene>
    <name evidence="1" type="ORF">L201_006116</name>
</gene>
<protein>
    <submittedName>
        <fullName evidence="1">Uncharacterized protein</fullName>
    </submittedName>
</protein>
<organism evidence="1 2">
    <name type="scientific">Kwoniella dendrophila CBS 6074</name>
    <dbReference type="NCBI Taxonomy" id="1295534"/>
    <lineage>
        <taxon>Eukaryota</taxon>
        <taxon>Fungi</taxon>
        <taxon>Dikarya</taxon>
        <taxon>Basidiomycota</taxon>
        <taxon>Agaricomycotina</taxon>
        <taxon>Tremellomycetes</taxon>
        <taxon>Tremellales</taxon>
        <taxon>Cryptococcaceae</taxon>
        <taxon>Kwoniella</taxon>
    </lineage>
</organism>
<sequence length="156" mass="17980">MSKLPWSDLVELQSLYLAIHRKPGSSISESVITSSTPSLTPLPIAPALPGQGLTELLIILVYPYNPFLIHNPDIPQIEEETIRDVARYLIPLIDTFKLPKHMCLSDHWLLVLMDQDDTTEEAPFEKDFRDIFDQEIQRYIGEYPEDIRHGRNGLRR</sequence>
<dbReference type="EMBL" id="CP144105">
    <property type="protein sequence ID" value="WWC91175.1"/>
    <property type="molecule type" value="Genomic_DNA"/>
</dbReference>
<reference evidence="1 2" key="1">
    <citation type="submission" date="2024-01" db="EMBL/GenBank/DDBJ databases">
        <title>Comparative genomics of Cryptococcus and Kwoniella reveals pathogenesis evolution and contrasting modes of karyotype evolution via chromosome fusion or intercentromeric recombination.</title>
        <authorList>
            <person name="Coelho M.A."/>
            <person name="David-Palma M."/>
            <person name="Shea T."/>
            <person name="Bowers K."/>
            <person name="McGinley-Smith S."/>
            <person name="Mohammad A.W."/>
            <person name="Gnirke A."/>
            <person name="Yurkov A.M."/>
            <person name="Nowrousian M."/>
            <person name="Sun S."/>
            <person name="Cuomo C.A."/>
            <person name="Heitman J."/>
        </authorList>
    </citation>
    <scope>NUCLEOTIDE SEQUENCE [LARGE SCALE GENOMIC DNA]</scope>
    <source>
        <strain evidence="1 2">CBS 6074</strain>
    </source>
</reference>
<dbReference type="GeneID" id="91096786"/>
<accession>A0AAX4K341</accession>
<evidence type="ECO:0000313" key="2">
    <source>
        <dbReference type="Proteomes" id="UP001355207"/>
    </source>
</evidence>
<name>A0AAX4K341_9TREE</name>
<dbReference type="AlphaFoldDB" id="A0AAX4K341"/>
<keyword evidence="2" id="KW-1185">Reference proteome</keyword>
<evidence type="ECO:0000313" key="1">
    <source>
        <dbReference type="EMBL" id="WWC91175.1"/>
    </source>
</evidence>
<dbReference type="Proteomes" id="UP001355207">
    <property type="component" value="Chromosome 8"/>
</dbReference>